<dbReference type="AlphaFoldDB" id="A0A8J3LSJ6"/>
<name>A0A8J3LSJ6_9ACTN</name>
<dbReference type="EMBL" id="BONU01000039">
    <property type="protein sequence ID" value="GIG75853.1"/>
    <property type="molecule type" value="Genomic_DNA"/>
</dbReference>
<proteinExistence type="predicted"/>
<evidence type="ECO:0000313" key="2">
    <source>
        <dbReference type="Proteomes" id="UP000653674"/>
    </source>
</evidence>
<dbReference type="Proteomes" id="UP000653674">
    <property type="component" value="Unassembled WGS sequence"/>
</dbReference>
<gene>
    <name evidence="1" type="ORF">Pfl04_42570</name>
</gene>
<accession>A0A8J3LSJ6</accession>
<protein>
    <submittedName>
        <fullName evidence="1">Uncharacterized protein</fullName>
    </submittedName>
</protein>
<comment type="caution">
    <text evidence="1">The sequence shown here is derived from an EMBL/GenBank/DDBJ whole genome shotgun (WGS) entry which is preliminary data.</text>
</comment>
<evidence type="ECO:0000313" key="1">
    <source>
        <dbReference type="EMBL" id="GIG75853.1"/>
    </source>
</evidence>
<organism evidence="1 2">
    <name type="scientific">Planosporangium flavigriseum</name>
    <dbReference type="NCBI Taxonomy" id="373681"/>
    <lineage>
        <taxon>Bacteria</taxon>
        <taxon>Bacillati</taxon>
        <taxon>Actinomycetota</taxon>
        <taxon>Actinomycetes</taxon>
        <taxon>Micromonosporales</taxon>
        <taxon>Micromonosporaceae</taxon>
        <taxon>Planosporangium</taxon>
    </lineage>
</organism>
<sequence length="89" mass="9611">MVGTERRGGHKLSAHLTATDLDEWSRRRDSQGHLPTLVRRLIMVSVRPDRIRVPAAEGIALPGLDGVLTVAGGAAPYVPAGDSAWEVRF</sequence>
<keyword evidence="2" id="KW-1185">Reference proteome</keyword>
<reference evidence="1" key="1">
    <citation type="submission" date="2021-01" db="EMBL/GenBank/DDBJ databases">
        <title>Whole genome shotgun sequence of Planosporangium flavigriseum NBRC 105377.</title>
        <authorList>
            <person name="Komaki H."/>
            <person name="Tamura T."/>
        </authorList>
    </citation>
    <scope>NUCLEOTIDE SEQUENCE</scope>
    <source>
        <strain evidence="1">NBRC 105377</strain>
    </source>
</reference>